<dbReference type="InterPro" id="IPR019734">
    <property type="entry name" value="TPR_rpt"/>
</dbReference>
<dbReference type="EMBL" id="CAIE01000025">
    <property type="protein sequence ID" value="CCH18197.1"/>
    <property type="molecule type" value="Genomic_DNA"/>
</dbReference>
<dbReference type="PRINTS" id="PR00364">
    <property type="entry name" value="DISEASERSIST"/>
</dbReference>
<dbReference type="SUPFAM" id="SSF46894">
    <property type="entry name" value="C-terminal effector domain of the bipartite response regulators"/>
    <property type="match status" value="1"/>
</dbReference>
<dbReference type="Gene3D" id="1.25.40.10">
    <property type="entry name" value="Tetratricopeptide repeat domain"/>
    <property type="match status" value="2"/>
</dbReference>
<dbReference type="InterPro" id="IPR005158">
    <property type="entry name" value="BTAD"/>
</dbReference>
<dbReference type="InterPro" id="IPR036388">
    <property type="entry name" value="WH-like_DNA-bd_sf"/>
</dbReference>
<dbReference type="Proteomes" id="UP000003448">
    <property type="component" value="Unassembled WGS sequence"/>
</dbReference>
<evidence type="ECO:0000256" key="2">
    <source>
        <dbReference type="ARBA" id="ARBA00023015"/>
    </source>
</evidence>
<evidence type="ECO:0000313" key="8">
    <source>
        <dbReference type="Proteomes" id="UP000003448"/>
    </source>
</evidence>
<dbReference type="PROSITE" id="PS51755">
    <property type="entry name" value="OMPR_PHOB"/>
    <property type="match status" value="1"/>
</dbReference>
<dbReference type="InterPro" id="IPR027417">
    <property type="entry name" value="P-loop_NTPase"/>
</dbReference>
<evidence type="ECO:0000313" key="7">
    <source>
        <dbReference type="EMBL" id="CCH18197.1"/>
    </source>
</evidence>
<dbReference type="Pfam" id="PF00931">
    <property type="entry name" value="NB-ARC"/>
    <property type="match status" value="1"/>
</dbReference>
<dbReference type="PANTHER" id="PTHR35807">
    <property type="entry name" value="TRANSCRIPTIONAL REGULATOR REDD-RELATED"/>
    <property type="match status" value="1"/>
</dbReference>
<protein>
    <submittedName>
        <fullName evidence="7">Signal transduction response regulator, SARP family</fullName>
    </submittedName>
</protein>
<comment type="similarity">
    <text evidence="1">Belongs to the AfsR/DnrI/RedD regulatory family.</text>
</comment>
<reference evidence="8" key="1">
    <citation type="journal article" date="2012" name="J. Bacteriol.">
        <title>Genome Sequence of Micromonospora lupini Lupac 08, Isolated from Root Nodules of Lupinus angustifolius.</title>
        <authorList>
            <person name="Alonso-Vega P."/>
            <person name="Normand P."/>
            <person name="Bacigalupe R."/>
            <person name="Pujic P."/>
            <person name="Lajus A."/>
            <person name="Vallenet D."/>
            <person name="Carro L."/>
            <person name="Coll P."/>
            <person name="Trujillo M.E."/>
        </authorList>
    </citation>
    <scope>NUCLEOTIDE SEQUENCE [LARGE SCALE GENOMIC DNA]</scope>
    <source>
        <strain evidence="8">Lupac 08</strain>
    </source>
</reference>
<keyword evidence="4" id="KW-0804">Transcription</keyword>
<keyword evidence="3 5" id="KW-0238">DNA-binding</keyword>
<dbReference type="GO" id="GO:0000160">
    <property type="term" value="P:phosphorelay signal transduction system"/>
    <property type="evidence" value="ECO:0007669"/>
    <property type="project" value="InterPro"/>
</dbReference>
<dbReference type="Pfam" id="PF03704">
    <property type="entry name" value="BTAD"/>
    <property type="match status" value="1"/>
</dbReference>
<dbReference type="InterPro" id="IPR016032">
    <property type="entry name" value="Sig_transdc_resp-reg_C-effctor"/>
</dbReference>
<feature type="domain" description="OmpR/PhoB-type" evidence="6">
    <location>
        <begin position="1"/>
        <end position="104"/>
    </location>
</feature>
<keyword evidence="2" id="KW-0805">Transcription regulation</keyword>
<dbReference type="GO" id="GO:0043531">
    <property type="term" value="F:ADP binding"/>
    <property type="evidence" value="ECO:0007669"/>
    <property type="project" value="InterPro"/>
</dbReference>
<evidence type="ECO:0000256" key="5">
    <source>
        <dbReference type="PROSITE-ProRule" id="PRU01091"/>
    </source>
</evidence>
<comment type="caution">
    <text evidence="7">The sequence shown here is derived from an EMBL/GenBank/DDBJ whole genome shotgun (WGS) entry which is preliminary data.</text>
</comment>
<organism evidence="7 8">
    <name type="scientific">Micromonospora lupini str. Lupac 08</name>
    <dbReference type="NCBI Taxonomy" id="1150864"/>
    <lineage>
        <taxon>Bacteria</taxon>
        <taxon>Bacillati</taxon>
        <taxon>Actinomycetota</taxon>
        <taxon>Actinomycetes</taxon>
        <taxon>Micromonosporales</taxon>
        <taxon>Micromonosporaceae</taxon>
        <taxon>Micromonospora</taxon>
    </lineage>
</organism>
<dbReference type="InterPro" id="IPR002182">
    <property type="entry name" value="NB-ARC"/>
</dbReference>
<dbReference type="AlphaFoldDB" id="I0L300"/>
<evidence type="ECO:0000256" key="1">
    <source>
        <dbReference type="ARBA" id="ARBA00005820"/>
    </source>
</evidence>
<accession>I0L300</accession>
<name>I0L300_9ACTN</name>
<dbReference type="SUPFAM" id="SSF48452">
    <property type="entry name" value="TPR-like"/>
    <property type="match status" value="2"/>
</dbReference>
<dbReference type="SUPFAM" id="SSF52540">
    <property type="entry name" value="P-loop containing nucleoside triphosphate hydrolases"/>
    <property type="match status" value="1"/>
</dbReference>
<dbReference type="InterPro" id="IPR011990">
    <property type="entry name" value="TPR-like_helical_dom_sf"/>
</dbReference>
<dbReference type="SMART" id="SM00028">
    <property type="entry name" value="TPR"/>
    <property type="match status" value="5"/>
</dbReference>
<dbReference type="SMART" id="SM01043">
    <property type="entry name" value="BTAD"/>
    <property type="match status" value="1"/>
</dbReference>
<dbReference type="SMART" id="SM00862">
    <property type="entry name" value="Trans_reg_C"/>
    <property type="match status" value="1"/>
</dbReference>
<dbReference type="GO" id="GO:0006355">
    <property type="term" value="P:regulation of DNA-templated transcription"/>
    <property type="evidence" value="ECO:0007669"/>
    <property type="project" value="InterPro"/>
</dbReference>
<dbReference type="Pfam" id="PF00486">
    <property type="entry name" value="Trans_reg_C"/>
    <property type="match status" value="1"/>
</dbReference>
<dbReference type="PANTHER" id="PTHR35807:SF1">
    <property type="entry name" value="TRANSCRIPTIONAL REGULATOR REDD"/>
    <property type="match status" value="1"/>
</dbReference>
<proteinExistence type="inferred from homology"/>
<dbReference type="InterPro" id="IPR001867">
    <property type="entry name" value="OmpR/PhoB-type_DNA-bd"/>
</dbReference>
<dbReference type="Gene3D" id="1.10.10.10">
    <property type="entry name" value="Winged helix-like DNA-binding domain superfamily/Winged helix DNA-binding domain"/>
    <property type="match status" value="1"/>
</dbReference>
<dbReference type="GO" id="GO:0003677">
    <property type="term" value="F:DNA binding"/>
    <property type="evidence" value="ECO:0007669"/>
    <property type="project" value="UniProtKB-UniRule"/>
</dbReference>
<evidence type="ECO:0000256" key="3">
    <source>
        <dbReference type="ARBA" id="ARBA00023125"/>
    </source>
</evidence>
<evidence type="ECO:0000256" key="4">
    <source>
        <dbReference type="ARBA" id="ARBA00023163"/>
    </source>
</evidence>
<sequence>MGDRRHSEWRFMEIRVLGPVEVWADGHPVDAGAARQRAVLAALAVDVGRPVHLETLVDRVWGEASPPRVRHNLHVYLARLRRVLADAGAPDALARRSGGYLLDLPPETVDRAHFDALRHRADGLADDDPERVELLRRALELWRGEPLAGLPGEWAARVRQDWHRRHTETVLQWARGLLRSGEPEAVIDPLTRLADEHPLDEPVAAALLRALAAAGRSAQALAYYARLREQLADALGADPSAELRLLHQAILRGEITAPTPGTAPTSTHTTAGPVTRPALTHPVPAQLPSDVRGFAGRRVELAQLDALRATADAHPGAVPVAVLSGLAGVGKTALAVHWAHQVVGHFPDGQLYANLEGYSHSGVVRSAEQVVRGFLAALGVSPRELPVDPQEQTALYRSLLAGRRMLVLLDNALDAAQVRPLLPGSARCLVLVTSRDRLTGLVATDGAEPLVLDLLTAADAEALLHARIGARAEAERDAVGDLVGLCDRLPLALVVVAARAVVRPQLSLAELGAQLRTDGGLDGLDAGDHASSVRTALSWSYRLLAGPTARLFRLVGGSTDVTLSTAAAASLAGVDRRHVRTAFTELTDAHLMLERGPDRYGMHDLLRAFAAELSGEQDPTGDRAEARHRLFDHYLHSAHGAAVLLHPHWDPIALPPAVAGVRPEKAGDHDAAAAWFSREREVLIALVERCAASGFDRHAWQLAWSLTSFLDRQGGWHDQLAVQHTALIAARRGGDSAGQAHAHRSLARAQARLGRLDEAPGQLQRALELFRELGDPANQAHTCLDLAEMADRQGRRDEVVEHAEAALRLYRAAGHRYGQAMALNAIGWYRAQLGAHDAAVEACQQGLELLREFDDRHGQAATWDTLGYAQHRAGRPMEAVSAYRHAAELYREFRDRYYEADTLGHLAEAQVDAGDPAGATRSWRTALSLLDGLGHPDAEKVRRRLAAAEGP</sequence>
<keyword evidence="8" id="KW-1185">Reference proteome</keyword>
<dbReference type="STRING" id="1150864.MILUP08_43102"/>
<dbReference type="eggNOG" id="COG3903">
    <property type="taxonomic scope" value="Bacteria"/>
</dbReference>
<dbReference type="Gene3D" id="3.40.50.300">
    <property type="entry name" value="P-loop containing nucleotide triphosphate hydrolases"/>
    <property type="match status" value="1"/>
</dbReference>
<feature type="DNA-binding region" description="OmpR/PhoB-type" evidence="5">
    <location>
        <begin position="1"/>
        <end position="104"/>
    </location>
</feature>
<evidence type="ECO:0000259" key="6">
    <source>
        <dbReference type="PROSITE" id="PS51755"/>
    </source>
</evidence>
<dbReference type="InterPro" id="IPR051677">
    <property type="entry name" value="AfsR-DnrI-RedD_regulator"/>
</dbReference>
<dbReference type="eggNOG" id="COG3629">
    <property type="taxonomic scope" value="Bacteria"/>
</dbReference>
<gene>
    <name evidence="7" type="ORF">MILUP08_43102</name>
</gene>